<name>A0A3S3P4B0_9ACAR</name>
<feature type="domain" description="Macro" evidence="3">
    <location>
        <begin position="47"/>
        <end position="228"/>
    </location>
</feature>
<dbReference type="EMBL" id="NCKU01000686">
    <property type="protein sequence ID" value="RWS14566.1"/>
    <property type="molecule type" value="Genomic_DNA"/>
</dbReference>
<dbReference type="InterPro" id="IPR035793">
    <property type="entry name" value="Macro_GDAP2"/>
</dbReference>
<dbReference type="InterPro" id="IPR036865">
    <property type="entry name" value="CRAL-TRIO_dom_sf"/>
</dbReference>
<evidence type="ECO:0000259" key="3">
    <source>
        <dbReference type="PROSITE" id="PS51154"/>
    </source>
</evidence>
<dbReference type="Pfam" id="PF13716">
    <property type="entry name" value="CRAL_TRIO_2"/>
    <property type="match status" value="1"/>
</dbReference>
<dbReference type="Gene3D" id="3.40.525.10">
    <property type="entry name" value="CRAL-TRIO lipid binding domain"/>
    <property type="match status" value="1"/>
</dbReference>
<dbReference type="InterPro" id="IPR002589">
    <property type="entry name" value="Macro_dom"/>
</dbReference>
<dbReference type="InterPro" id="IPR001251">
    <property type="entry name" value="CRAL-TRIO_dom"/>
</dbReference>
<reference evidence="4 5" key="1">
    <citation type="journal article" date="2018" name="Gigascience">
        <title>Genomes of trombidid mites reveal novel predicted allergens and laterally-transferred genes associated with secondary metabolism.</title>
        <authorList>
            <person name="Dong X."/>
            <person name="Chaisiri K."/>
            <person name="Xia D."/>
            <person name="Armstrong S.D."/>
            <person name="Fang Y."/>
            <person name="Donnelly M.J."/>
            <person name="Kadowaki T."/>
            <person name="McGarry J.W."/>
            <person name="Darby A.C."/>
            <person name="Makepeace B.L."/>
        </authorList>
    </citation>
    <scope>NUCLEOTIDE SEQUENCE [LARGE SCALE GENOMIC DNA]</scope>
    <source>
        <strain evidence="4">UoL-WK</strain>
    </source>
</reference>
<dbReference type="SMART" id="SM00506">
    <property type="entry name" value="A1pp"/>
    <property type="match status" value="1"/>
</dbReference>
<dbReference type="CDD" id="cd00170">
    <property type="entry name" value="SEC14"/>
    <property type="match status" value="1"/>
</dbReference>
<comment type="caution">
    <text evidence="4">The sequence shown here is derived from an EMBL/GenBank/DDBJ whole genome shotgun (WGS) entry which is preliminary data.</text>
</comment>
<dbReference type="SMART" id="SM00516">
    <property type="entry name" value="SEC14"/>
    <property type="match status" value="1"/>
</dbReference>
<dbReference type="PROSITE" id="PS51154">
    <property type="entry name" value="MACRO"/>
    <property type="match status" value="1"/>
</dbReference>
<comment type="similarity">
    <text evidence="1">Belongs to the GDAP2 family.</text>
</comment>
<dbReference type="Gene3D" id="3.40.220.10">
    <property type="entry name" value="Leucine Aminopeptidase, subunit E, domain 1"/>
    <property type="match status" value="1"/>
</dbReference>
<evidence type="ECO:0000313" key="5">
    <source>
        <dbReference type="Proteomes" id="UP000285301"/>
    </source>
</evidence>
<dbReference type="SUPFAM" id="SSF52087">
    <property type="entry name" value="CRAL/TRIO domain"/>
    <property type="match status" value="1"/>
</dbReference>
<evidence type="ECO:0000313" key="4">
    <source>
        <dbReference type="EMBL" id="RWS14566.1"/>
    </source>
</evidence>
<dbReference type="OrthoDB" id="365077at2759"/>
<sequence>MEGTLLDASSSNMEIVDFRRLKTWHQISARDTADNQSIAGQTKSFEQSPFPHNAEINKKVALWAGDITALNCDAIVNTTNESFSDRDSLSQRILNKGGPQLRHYIKTNLRGCRTGDAKITKGYSLPSRYVIHTVGPKYNQKYHTAAESALFSCYAKVFQLMREYKINSLGLCAINSPRRGYPPHEGAHMALRVVRRFLEKYGANIDLIIFVVEDSDIGIYELLMPLYFPRSANEEEYAKYYLPKDIGGKDGEPVLPERQIRIADNPVNAHRQLDESVDLSSGLDASVIVGKSSFAKMHGDIDKRWRSPHGVQRTSSDPVSSELQRRTHYERLLRRAKMEDLSEIAALRCLYVTGEDRFGRPVIVFIGKRLVLSEIDLEKALLYFIVTLDRIVQEEYSVIYFHTLTDNRNHPSLNYIRYVFDVLEYKYKKNLRAFYIVHPTFWTRIVTWWFATFTAPSIKNKIFCLGGVEYLSNLIPLEQLQVPSFIMDYDFKASESLAAIFLRFSLFFL</sequence>
<dbReference type="SUPFAM" id="SSF52949">
    <property type="entry name" value="Macro domain-like"/>
    <property type="match status" value="1"/>
</dbReference>
<feature type="domain" description="CRAL-TRIO" evidence="2">
    <location>
        <begin position="340"/>
        <end position="494"/>
    </location>
</feature>
<gene>
    <name evidence="4" type="ORF">B4U79_08126</name>
</gene>
<protein>
    <submittedName>
        <fullName evidence="4">Protein GDAP2-like protein</fullName>
    </submittedName>
</protein>
<dbReference type="Proteomes" id="UP000285301">
    <property type="component" value="Unassembled WGS sequence"/>
</dbReference>
<dbReference type="CDD" id="cd02905">
    <property type="entry name" value="Macro_GDAP2-like"/>
    <property type="match status" value="1"/>
</dbReference>
<dbReference type="PROSITE" id="PS50191">
    <property type="entry name" value="CRAL_TRIO"/>
    <property type="match status" value="1"/>
</dbReference>
<proteinExistence type="inferred from homology"/>
<keyword evidence="5" id="KW-1185">Reference proteome</keyword>
<dbReference type="PANTHER" id="PTHR11106:SF72">
    <property type="entry name" value="GANGLIOSIDE-INDUCED DIFFERENTIATION-ASSOCIATED PROTEIN 2"/>
    <property type="match status" value="1"/>
</dbReference>
<dbReference type="AlphaFoldDB" id="A0A3S3P4B0"/>
<organism evidence="4 5">
    <name type="scientific">Dinothrombium tinctorium</name>
    <dbReference type="NCBI Taxonomy" id="1965070"/>
    <lineage>
        <taxon>Eukaryota</taxon>
        <taxon>Metazoa</taxon>
        <taxon>Ecdysozoa</taxon>
        <taxon>Arthropoda</taxon>
        <taxon>Chelicerata</taxon>
        <taxon>Arachnida</taxon>
        <taxon>Acari</taxon>
        <taxon>Acariformes</taxon>
        <taxon>Trombidiformes</taxon>
        <taxon>Prostigmata</taxon>
        <taxon>Anystina</taxon>
        <taxon>Parasitengona</taxon>
        <taxon>Trombidioidea</taxon>
        <taxon>Trombidiidae</taxon>
        <taxon>Dinothrombium</taxon>
    </lineage>
</organism>
<dbReference type="InterPro" id="IPR043472">
    <property type="entry name" value="Macro_dom-like"/>
</dbReference>
<dbReference type="PANTHER" id="PTHR11106">
    <property type="entry name" value="GANGLIOSIDE INDUCED DIFFERENTIATION ASSOCIATED PROTEIN 2-RELATED"/>
    <property type="match status" value="1"/>
</dbReference>
<evidence type="ECO:0000259" key="2">
    <source>
        <dbReference type="PROSITE" id="PS50191"/>
    </source>
</evidence>
<accession>A0A3S3P4B0</accession>
<dbReference type="STRING" id="1965070.A0A3S3P4B0"/>
<evidence type="ECO:0000256" key="1">
    <source>
        <dbReference type="ARBA" id="ARBA00008355"/>
    </source>
</evidence>
<dbReference type="Pfam" id="PF01661">
    <property type="entry name" value="Macro"/>
    <property type="match status" value="1"/>
</dbReference>